<dbReference type="InterPro" id="IPR011635">
    <property type="entry name" value="CARDB"/>
</dbReference>
<dbReference type="InterPro" id="IPR018391">
    <property type="entry name" value="PQQ_b-propeller_rpt"/>
</dbReference>
<dbReference type="Gene3D" id="2.160.20.10">
    <property type="entry name" value="Single-stranded right-handed beta-helix, Pectin lyase-like"/>
    <property type="match status" value="3"/>
</dbReference>
<evidence type="ECO:0000256" key="1">
    <source>
        <dbReference type="SAM" id="MobiDB-lite"/>
    </source>
</evidence>
<feature type="transmembrane region" description="Helical" evidence="2">
    <location>
        <begin position="12"/>
        <end position="34"/>
    </location>
</feature>
<dbReference type="Gene3D" id="2.40.10.480">
    <property type="match status" value="1"/>
</dbReference>
<organism evidence="6 7">
    <name type="scientific">Natronocalculus amylovorans</name>
    <dbReference type="NCBI Taxonomy" id="2917812"/>
    <lineage>
        <taxon>Archaea</taxon>
        <taxon>Methanobacteriati</taxon>
        <taxon>Methanobacteriota</taxon>
        <taxon>Stenosarchaea group</taxon>
        <taxon>Halobacteria</taxon>
        <taxon>Halobacteriales</taxon>
        <taxon>Haloferacaceae</taxon>
        <taxon>Natronocalculus</taxon>
    </lineage>
</organism>
<evidence type="ECO:0000313" key="7">
    <source>
        <dbReference type="Proteomes" id="UP001203207"/>
    </source>
</evidence>
<dbReference type="InterPro" id="IPR015943">
    <property type="entry name" value="WD40/YVTN_repeat-like_dom_sf"/>
</dbReference>
<dbReference type="InterPro" id="IPR012334">
    <property type="entry name" value="Pectin_lyas_fold"/>
</dbReference>
<feature type="region of interest" description="Disordered" evidence="1">
    <location>
        <begin position="3844"/>
        <end position="3863"/>
    </location>
</feature>
<dbReference type="InterPro" id="IPR011047">
    <property type="entry name" value="Quinoprotein_ADH-like_sf"/>
</dbReference>
<feature type="domain" description="Pyrrolo-quinoline quinone repeat" evidence="5">
    <location>
        <begin position="120"/>
        <end position="246"/>
    </location>
</feature>
<proteinExistence type="predicted"/>
<dbReference type="Gene3D" id="2.130.10.10">
    <property type="entry name" value="YVTN repeat-like/Quinoprotein amine dehydrogenase"/>
    <property type="match status" value="2"/>
</dbReference>
<dbReference type="SUPFAM" id="SSF51126">
    <property type="entry name" value="Pectin lyase-like"/>
    <property type="match status" value="3"/>
</dbReference>
<dbReference type="PANTHER" id="PTHR34512:SF30">
    <property type="entry name" value="OUTER MEMBRANE PROTEIN ASSEMBLY FACTOR BAMB"/>
    <property type="match status" value="1"/>
</dbReference>
<dbReference type="Pfam" id="PF13360">
    <property type="entry name" value="PQQ_2"/>
    <property type="match status" value="2"/>
</dbReference>
<dbReference type="Proteomes" id="UP001203207">
    <property type="component" value="Unassembled WGS sequence"/>
</dbReference>
<gene>
    <name evidence="6" type="ORF">AArcSt2_13995</name>
</gene>
<dbReference type="InterPro" id="IPR002372">
    <property type="entry name" value="PQQ_rpt_dom"/>
</dbReference>
<protein>
    <submittedName>
        <fullName evidence="6">Right-handed parallel beta-helix repeat-containing protein</fullName>
    </submittedName>
</protein>
<feature type="transmembrane region" description="Helical" evidence="2">
    <location>
        <begin position="4126"/>
        <end position="4147"/>
    </location>
</feature>
<sequence length="4151" mass="436267">MRVSGIRSRHAIPISIGIGVILLLYIFSAGAGAVSVDDRVIPSEFETNESDILWESDVDLSTDRSPVVVDGILVTTTGSSSSGERVVAYDVGTGEQRWEVGISATGTATVVDNTVIVTTDDSVYALDLRLGAIQWQTAFDNSGRISKTQAVGGGTVYVAKDVNSSTDRLYALDAETGAESWDTEIESVLSGPTYIDEVLYIGSQDGLRAIDPTDGSEQWHWESTGVLEDSGAISEPTVADGLVYISYREGVGSTTTDYELFTIAIDVETGDKEWRFEFDDPIEGLPQTPSAPTVAGDGGESTVYVSFDGLYALNATDGDKRWTDETRVFDPPTVADGTLFVPQSTESESLRAIDPTDGSELWTVETGDRSSVIVVDGIVYVAVQISDTRLMAIDAGDTVSGSSSDSRVMLASETHHHNSSGDIPDSDPRVIDIAFDEGVFVEEAFDVSVTVRNDWSPTRAETYTIALDGTEESEMIEIPAYGTNTATSSLTAPSTAGEYDITVNGVEYGTVTVVDSEYPLIRSNISFFETILEGDSVRVAYDVTNLGDGLANENEELSLEGPGFDDREVVASQSDTEGINEGETSLIIFTTDPIETPGEYTAYLNDQYIGAIEVLPEDDPVYRTDVNQLQNSIISGIEAPVDPSAAGTVYVDVRYENLAETENEVEIELVALNETTGAEVASVTEMISVPGEDTVTTRLGVSIAEPGVYDLEVDGTPIGQVEVLVAGVQDGDSIQAAIDAALPGDTIIVGNGTYEESLTIDKPLTLRAVSEGGAVLDGSQENFERAITVTDDDVSVEGFQIEGYTGSGGGFGDAAVFVGGERFTFLNNTITGSVDGIQTQSNTDSHEMLIADNHIHDNDGDAIAFANQADDVSILRNIITDNGGDGIDLGNSNDRFTVDANEIHRNGVGITHDQNGGDNGAVTNNTVTQNSGIGIELGTFGSNNEITNNTVTGTENGIEAGTDEIRYNHVTSRDGVAIRARGASIVAHNTIEDANVGVNPRVSVLDGTTIENNTIHNVSLAIGGAGDGVIVRENTFSKTDTDLELVDALSATITDNDFATGVHLNGAPETLDDEPHELSGNTVGGDPLVYAVSEDSPDIASDAAQIILVDVTNVDIDDYSFSDVAAGVQVTHSEAVTVTGTEFTNITASSDASGINGAVRFWYSSSVTVDDFEITASNRGAYIGESDGVTISNGLITDGSPAIDLFGENTDVVIKNNDIFEGQGHLGTGIRISQSDGLSITGNTVRDATTGITINRATNATITDNIVEDATVGVRFGNQPSGISADIGDVVFTNNTVTGSDRDGAIVDRGALTGNVTITDNVVTNTGLTTSPSFDPVGLDLTIEGETVTVSNNTITDNEGEIGATLDIDADVVTVADNFVTDNDVGTGFEIHLNTTDGTIASNTVRNNGDGLVVTGETAIGGVSATITENIIEENEGIGLTVGGFYESFLVTENSIAGNGDGLFHNPGDAYVLDARDNWWGDSSGPNGDVIDNETSVVADGSGDSITIGDVGWVDDDSVRFDPWLDAPIVDTGTLSGTIADVATDEPIDGATIEIADSSAFVKTVETDADGSYEVSVPIGMYALTVTAPGYNESVTEDVSVASGESTTQDIDLSELASSLTGTIVDEDGNPIGGAVLHVIEQQGDGDPTPEPDGFTTTVTTDSTGDYSVDVPSGVYRFDPIEAIGFADGLWQNIVVASGEQKTLDSIELRETPVLSGTVTDSETGEPIEGVEIESRFFTSEPLYTATTDEDGVYSINIPVGGNMIPTVEFSAEGYATSLLDGSETDLTASTVIDLELDPTGTVTGSVTNETGSSISGISVTASTNDEWAGSTMTDENGVYSFDVAYGTYDLAFEQQPIGSDYQSKTVSDVVVTSGETTTIDAELEPVPDLGTIAGVVTNETGDQIEGVEVQVFDASTNSPVFQPTEPTPGIVAADDLGDSERSEWPTTDADGAYSIDVPPGTYTVQILTEEQVAAPVTVEVAEGEIVNDIDLDVEPIPDPELVDIDVSIQSQESTTNVEVGDEITITATIENVADEIAVTMAGLAIVEPGLIEDNELTELSTDDVIEDEVAGLRIIASGDTKTLEFSFNARSAFDGADAVVLAGVMGADEDEVVEFDTIELSVSDSEDPDPTPEPELAVHDVAVIPAELETGEEATIDATVENVGTADGELAVPLEINGETVDTKTVSLDAGEESTLTFTQTFESAGEFELRVGSEAAIVTVTEDTTADIFIYGAALNETSIVVGETVTISGDLFNDGSEVEMYDAALGVNGEEIETSSVEVGPGATPEGVSFEWTPTEGDLPDGEDELNATISINGFVVGTLHITNEFTDIRVIAASASETEIVQNEEFYVVGSLYQNGTIDGPQDIVLNATNEETGDVTELGRQERSLTPGWYHLGGVNITGIVETPGTYELTLGDRSAGTIEVIEAQSDIQVIAASQSTDEVIEDEDFYVVGSLYQNGTIGGPQDIVLNATDKETGETADIAVDEDRTLSPGFYHLGGVNLTATIETPGTYELTLGDRPAGTIEVVEAQSDIQVIAASQSTDEVIEDEEFYVVGSIYQAGNIDGPQNITLNATPTNGGSPIKIAVDDDRALSPGFYHLGAINLTGTISESGTYELTLGDRSAGTIEVIEAQSDIQVIAASRSTDEVIEDEEFYVVGSLYQNGTIGGPQDIVLNATDKETGETADIAVDEDRTLSPGFYHLGAINLTATISEPGMYEIHLGDRSAGTIEVIEAQSDIQVIAGSASEDTVIENEAFHVVGSLYQNGTIDGPQDVVLNATNQDSGEVITLGSQERTLTPGFYHLGAINITAEFEDEQAGNYTLTLGDRTVGEIEVEPAETDIQVIAGSVSEMNLTVNEEFYVVGSIYQAGNINGTQEITLNATHNETGKTTELGSQNATLAPGFYHLGAINITGSLDESGRYHLTLGDRDVGTIGVNESPSDINVIATTLSEIEVLENEEVYAVGSIYQAGDDGSQEIALKATNQETDETIDLGSQEVELASGFYHLGAINITFSIDQAGVYDLTLGGADAGTIEVIEAQSDIQVIAASRSTDEVIEDEEFYVVGSLYQNGTIEGPEDTALTATPTDGGETIEIGIDEDRTLSPGFYHLGAVNLTATIAEPGTYEIHLGDRSAGTIEVIEAQSDIQVIAASRSTDEIIEDEEFYIVGSLYQNGTIEGPEEVSLNATNEETGETIEIAVDEGRTLSPGFYHLGAVNLTATIAEPGTYELTLGDRSAGTIEVIEAQSDIQVIAASRSTDEIIEDEEFYVVGSLYQNGTIEGPEDTVLTATPTDGGETIEIAVDEGRTLSPGFYHLGAVNLTATIETPGTYEIHLGDRSAGTIEVIEARTDIQVIAASANASEIVKTTDFHVVGSLYQNGTVDGTEEILLNATNEDTGETIQLGSQTATLSPGFYHLGAINITGTLDDAGTYTLTLGDRTVGPLTVTGSSVDASIVEVDSHSTGIDTETEIEQHYASEDVPVTVDIDADVELETVNVLLSSQETTYVQAFSATHVSDDTWTVTIPLSSIEDDGRYEISVVAVDRLGSADTDTADKPVVIDREEPRLSATLEDVDDESATVVVESDTPLSEPPTVEGTFTSSTDETSGTATMTATDGTNTTFTGSFATGETGNYSITSTGVDRAGNEGTDTASAYVDTRFTLGDGVIEIADTGTSIEFDIADDADDAIRTQELYTSLSETTANANLGDGELGVGFITAELDSLLDYYLDQGTVESATISMAIDESELPAGATTNEVELQYYNADAEAWDPVAGSDFTQINGDPFVTASVTSFSTYGAFVPDTGEPVIKSRSPIDGATIGADQTEAIIEFEYHDDRSGVDRGSVTIEVDGEDVTDSEETEITSSTATHTLSVDSGESYTAVVTVSDYAGNTKTAETTFTVDAADDDSDSADDSGSDSDSSSDSTDREQTPDPSPAIPNPPAGTEILSTVFATLETDHIAGTTIAAFDNSETLQTIEFDDVTDGDVVVNELNGIPQHAAKTDGEIISTVQITVPDGVKETSATITTTVSTDRLEEHAGSKDALTLVRLNSDSGQWEELSTTVVDETDTQVTIASETPGFSVFAVTTRTESEQDTEDAPVTETETGTETVGQTSDEPPTATTEDGTADETESIIPGFSVVLTVIALLSIAGIAARKRN</sequence>
<dbReference type="SMART" id="SM00564">
    <property type="entry name" value="PQQ"/>
    <property type="match status" value="7"/>
</dbReference>
<keyword evidence="2" id="KW-0472">Membrane</keyword>
<reference evidence="6" key="2">
    <citation type="submission" date="2022-02" db="EMBL/GenBank/DDBJ databases">
        <authorList>
            <person name="Elcheninov A.G."/>
            <person name="Sorokin D.Y."/>
            <person name="Kublanov I.V."/>
        </authorList>
    </citation>
    <scope>NUCLEOTIDE SEQUENCE</scope>
    <source>
        <strain evidence="6">AArc-St2</strain>
    </source>
</reference>
<dbReference type="NCBIfam" id="TIGR04213">
    <property type="entry name" value="PGF_pre_PGF"/>
    <property type="match status" value="1"/>
</dbReference>
<dbReference type="Pfam" id="PF13620">
    <property type="entry name" value="CarboxypepD_reg"/>
    <property type="match status" value="4"/>
</dbReference>
<dbReference type="GO" id="GO:0030246">
    <property type="term" value="F:carbohydrate binding"/>
    <property type="evidence" value="ECO:0007669"/>
    <property type="project" value="InterPro"/>
</dbReference>
<dbReference type="SMART" id="SM00710">
    <property type="entry name" value="PbH1"/>
    <property type="match status" value="22"/>
</dbReference>
<feature type="domain" description="Pyrrolo-quinoline quinone repeat" evidence="5">
    <location>
        <begin position="264"/>
        <end position="396"/>
    </location>
</feature>
<feature type="domain" description="CARDB" evidence="3">
    <location>
        <begin position="2135"/>
        <end position="2214"/>
    </location>
</feature>
<dbReference type="InterPro" id="IPR013784">
    <property type="entry name" value="Carb-bd-like_fold"/>
</dbReference>
<feature type="region of interest" description="Disordered" evidence="1">
    <location>
        <begin position="3572"/>
        <end position="3620"/>
    </location>
</feature>
<dbReference type="SUPFAM" id="SSF49452">
    <property type="entry name" value="Starch-binding domain-like"/>
    <property type="match status" value="3"/>
</dbReference>
<name>A0AAE3KA19_9EURY</name>
<reference evidence="6" key="1">
    <citation type="journal article" date="2022" name="Syst. Appl. Microbiol.">
        <title>Natronocalculus amylovorans gen. nov., sp. nov., and Natranaeroarchaeum aerophilus sp. nov., dominant culturable amylolytic natronoarchaea from hypersaline soda lakes in southwestern Siberia.</title>
        <authorList>
            <person name="Sorokin D.Y."/>
            <person name="Elcheninov A.G."/>
            <person name="Khizhniak T.V."/>
            <person name="Koenen M."/>
            <person name="Bale N.J."/>
            <person name="Damste J.S.S."/>
            <person name="Kublanov I.V."/>
        </authorList>
    </citation>
    <scope>NUCLEOTIDE SEQUENCE</scope>
    <source>
        <strain evidence="6">AArc-St2</strain>
    </source>
</reference>
<dbReference type="Gene3D" id="2.60.40.10">
    <property type="entry name" value="Immunoglobulins"/>
    <property type="match status" value="2"/>
</dbReference>
<dbReference type="PANTHER" id="PTHR34512">
    <property type="entry name" value="CELL SURFACE PROTEIN"/>
    <property type="match status" value="1"/>
</dbReference>
<dbReference type="SUPFAM" id="SSF50998">
    <property type="entry name" value="Quinoprotein alcohol dehydrogenase-like"/>
    <property type="match status" value="1"/>
</dbReference>
<feature type="domain" description="Right handed beta helix" evidence="4">
    <location>
        <begin position="801"/>
        <end position="951"/>
    </location>
</feature>
<comment type="caution">
    <text evidence="6">The sequence shown here is derived from an EMBL/GenBank/DDBJ whole genome shotgun (WGS) entry which is preliminary data.</text>
</comment>
<dbReference type="InterPro" id="IPR039448">
    <property type="entry name" value="Beta_helix"/>
</dbReference>
<feature type="region of interest" description="Disordered" evidence="1">
    <location>
        <begin position="4081"/>
        <end position="4122"/>
    </location>
</feature>
<feature type="compositionally biased region" description="Acidic residues" evidence="1">
    <location>
        <begin position="3897"/>
        <end position="3910"/>
    </location>
</feature>
<evidence type="ECO:0000313" key="6">
    <source>
        <dbReference type="EMBL" id="MCL9818050.1"/>
    </source>
</evidence>
<dbReference type="EMBL" id="JAKRVX010000007">
    <property type="protein sequence ID" value="MCL9818050.1"/>
    <property type="molecule type" value="Genomic_DNA"/>
</dbReference>
<feature type="compositionally biased region" description="Pro residues" evidence="1">
    <location>
        <begin position="3926"/>
        <end position="3935"/>
    </location>
</feature>
<dbReference type="InterPro" id="IPR006626">
    <property type="entry name" value="PbH1"/>
</dbReference>
<dbReference type="InterPro" id="IPR008969">
    <property type="entry name" value="CarboxyPept-like_regulatory"/>
</dbReference>
<dbReference type="InterPro" id="IPR013783">
    <property type="entry name" value="Ig-like_fold"/>
</dbReference>
<dbReference type="Gene3D" id="2.60.40.1120">
    <property type="entry name" value="Carboxypeptidase-like, regulatory domain"/>
    <property type="match status" value="5"/>
</dbReference>
<feature type="region of interest" description="Disordered" evidence="1">
    <location>
        <begin position="3893"/>
        <end position="3938"/>
    </location>
</feature>
<feature type="compositionally biased region" description="Low complexity" evidence="1">
    <location>
        <begin position="4093"/>
        <end position="4117"/>
    </location>
</feature>
<evidence type="ECO:0000259" key="5">
    <source>
        <dbReference type="Pfam" id="PF13360"/>
    </source>
</evidence>
<dbReference type="InterPro" id="IPR011050">
    <property type="entry name" value="Pectin_lyase_fold/virulence"/>
</dbReference>
<dbReference type="RefSeq" id="WP_250585484.1">
    <property type="nucleotide sequence ID" value="NZ_JAKRVX010000007.1"/>
</dbReference>
<accession>A0AAE3KA19</accession>
<keyword evidence="2" id="KW-0812">Transmembrane</keyword>
<dbReference type="Pfam" id="PF07705">
    <property type="entry name" value="CARDB"/>
    <property type="match status" value="1"/>
</dbReference>
<dbReference type="SUPFAM" id="SSF49464">
    <property type="entry name" value="Carboxypeptidase regulatory domain-like"/>
    <property type="match status" value="2"/>
</dbReference>
<feature type="domain" description="Right handed beta helix" evidence="4">
    <location>
        <begin position="1158"/>
        <end position="1307"/>
    </location>
</feature>
<dbReference type="Pfam" id="PF13229">
    <property type="entry name" value="Beta_helix"/>
    <property type="match status" value="2"/>
</dbReference>
<feature type="region of interest" description="Disordered" evidence="1">
    <location>
        <begin position="397"/>
        <end position="425"/>
    </location>
</feature>
<dbReference type="InterPro" id="IPR026453">
    <property type="entry name" value="PGF_pre_PGF"/>
</dbReference>
<keyword evidence="2" id="KW-1133">Transmembrane helix</keyword>
<feature type="compositionally biased region" description="Acidic residues" evidence="1">
    <location>
        <begin position="3844"/>
        <end position="3855"/>
    </location>
</feature>
<evidence type="ECO:0000259" key="4">
    <source>
        <dbReference type="Pfam" id="PF13229"/>
    </source>
</evidence>
<evidence type="ECO:0000256" key="2">
    <source>
        <dbReference type="SAM" id="Phobius"/>
    </source>
</evidence>
<feature type="compositionally biased region" description="Low complexity" evidence="1">
    <location>
        <begin position="3598"/>
        <end position="3620"/>
    </location>
</feature>
<evidence type="ECO:0000259" key="3">
    <source>
        <dbReference type="Pfam" id="PF07705"/>
    </source>
</evidence>
<keyword evidence="7" id="KW-1185">Reference proteome</keyword>